<dbReference type="EMBL" id="KX349304">
    <property type="protein sequence ID" value="AOO14456.1"/>
    <property type="molecule type" value="Genomic_DNA"/>
</dbReference>
<dbReference type="Proteomes" id="UP000224257">
    <property type="component" value="Segment"/>
</dbReference>
<evidence type="ECO:0000313" key="1">
    <source>
        <dbReference type="EMBL" id="AOO13156.1"/>
    </source>
</evidence>
<evidence type="ECO:0000313" key="4">
    <source>
        <dbReference type="EMBL" id="AOO13804.1"/>
    </source>
</evidence>
<evidence type="ECO:0000313" key="8">
    <source>
        <dbReference type="EMBL" id="AOO14672.1"/>
    </source>
</evidence>
<dbReference type="Proteomes" id="UP000223576">
    <property type="component" value="Segment"/>
</dbReference>
<dbReference type="EMBL" id="KX349303">
    <property type="protein sequence ID" value="AOO14236.1"/>
    <property type="molecule type" value="Genomic_DNA"/>
</dbReference>
<gene>
    <name evidence="1" type="ORF">LIS021110_042</name>
    <name evidence="2" type="ORF">LIS110610_042</name>
    <name evidence="3" type="ORF">Np111211_042</name>
    <name evidence="4" type="ORF">Np450711_042</name>
    <name evidence="5" type="ORF">RW030110_042</name>
    <name evidence="6" type="ORF">Sn110110_042</name>
    <name evidence="7" type="ORF">Sn180910_042</name>
    <name evidence="8" type="ORF">Sn230910_042</name>
    <name evidence="9" type="ORF">W1230910_042</name>
</gene>
<evidence type="ECO:0000313" key="6">
    <source>
        <dbReference type="EMBL" id="AOO14236.1"/>
    </source>
</evidence>
<dbReference type="EMBL" id="KX349298">
    <property type="protein sequence ID" value="AOO13156.1"/>
    <property type="molecule type" value="Genomic_DNA"/>
</dbReference>
<evidence type="ECO:0000313" key="5">
    <source>
        <dbReference type="EMBL" id="AOO14020.1"/>
    </source>
</evidence>
<dbReference type="EMBL" id="KX349300">
    <property type="protein sequence ID" value="AOO13588.1"/>
    <property type="molecule type" value="Genomic_DNA"/>
</dbReference>
<protein>
    <submittedName>
        <fullName evidence="8">Uncharacterized protein</fullName>
    </submittedName>
</protein>
<accession>A0A1D7SMA4</accession>
<evidence type="ECO:0000313" key="11">
    <source>
        <dbReference type="Proteomes" id="UP000223576"/>
    </source>
</evidence>
<dbReference type="Proteomes" id="UP000223288">
    <property type="component" value="Segment"/>
</dbReference>
<dbReference type="EMBL" id="KX349302">
    <property type="protein sequence ID" value="AOO14020.1"/>
    <property type="molecule type" value="Genomic_DNA"/>
</dbReference>
<dbReference type="Proteomes" id="UP000223711">
    <property type="component" value="Segment"/>
</dbReference>
<dbReference type="Proteomes" id="UP000225271">
    <property type="component" value="Segment"/>
</dbReference>
<sequence length="101" mass="12091">MSYFSDHYPLYVPPYISGTEKVKITIMKPTPTQEMEQRIRMRFAFAMSSFGRMFRPSGITLEMRALCNEWSQIENQPPQGDLYLVDRYFLELWKNRNEPQD</sequence>
<dbReference type="EMBL" id="KX349299">
    <property type="protein sequence ID" value="AOO13372.1"/>
    <property type="molecule type" value="Genomic_DNA"/>
</dbReference>
<reference evidence="10 11" key="1">
    <citation type="journal article" date="2016" name="Environ. Microbiol.">
        <title>Genomic diversification of marine cyanophages into stable ecotypes.</title>
        <authorList>
            <person name="Marston M.F."/>
            <person name="Martiny J.B."/>
        </authorList>
    </citation>
    <scope>NUCLEOTIDE SEQUENCE [LARGE SCALE GENOMIC DNA]</scope>
    <source>
        <strain evidence="1">LIS_02_1110</strain>
        <strain evidence="2">LIS_22_0610</strain>
        <strain evidence="3">Np_11_1211</strain>
        <strain evidence="4">Np_45_0711</strain>
        <strain evidence="5">RW_03_0110</strain>
        <strain evidence="6">Sn_11_0110</strain>
        <strain evidence="7">Sn_18_0910</strain>
        <strain evidence="8">Sn_23_0910</strain>
        <strain evidence="9">W1_23_0910</strain>
    </source>
</reference>
<proteinExistence type="predicted"/>
<evidence type="ECO:0000313" key="10">
    <source>
        <dbReference type="Proteomes" id="UP000223288"/>
    </source>
</evidence>
<dbReference type="EMBL" id="KX349306">
    <property type="protein sequence ID" value="AOO14888.1"/>
    <property type="molecule type" value="Genomic_DNA"/>
</dbReference>
<dbReference type="Proteomes" id="UP000226173">
    <property type="component" value="Segment"/>
</dbReference>
<dbReference type="Proteomes" id="UP000223981">
    <property type="component" value="Segment"/>
</dbReference>
<evidence type="ECO:0000313" key="3">
    <source>
        <dbReference type="EMBL" id="AOO13588.1"/>
    </source>
</evidence>
<name>A0A1D7SMA4_9CAUD</name>
<evidence type="ECO:0000313" key="9">
    <source>
        <dbReference type="EMBL" id="AOO14888.1"/>
    </source>
</evidence>
<organism evidence="8 10">
    <name type="scientific">Cyanophage S-RIM14</name>
    <dbReference type="NCBI Taxonomy" id="1278423"/>
    <lineage>
        <taxon>Viruses</taxon>
        <taxon>Duplodnaviria</taxon>
        <taxon>Heunggongvirae</taxon>
        <taxon>Uroviricota</taxon>
        <taxon>Caudoviricetes</taxon>
        <taxon>Pantevenvirales</taxon>
        <taxon>Kyanoviridae</taxon>
        <taxon>Ahtivirus</taxon>
        <taxon>Ahtivirus sagseatwo</taxon>
    </lineage>
</organism>
<dbReference type="Proteomes" id="UP000225808">
    <property type="component" value="Segment"/>
</dbReference>
<evidence type="ECO:0000313" key="2">
    <source>
        <dbReference type="EMBL" id="AOO13372.1"/>
    </source>
</evidence>
<evidence type="ECO:0000313" key="7">
    <source>
        <dbReference type="EMBL" id="AOO14456.1"/>
    </source>
</evidence>
<dbReference type="EMBL" id="KX349305">
    <property type="protein sequence ID" value="AOO14672.1"/>
    <property type="molecule type" value="Genomic_DNA"/>
</dbReference>
<dbReference type="Proteomes" id="UP000224953">
    <property type="component" value="Genome"/>
</dbReference>
<dbReference type="EMBL" id="KX349301">
    <property type="protein sequence ID" value="AOO13804.1"/>
    <property type="molecule type" value="Genomic_DNA"/>
</dbReference>